<dbReference type="Proteomes" id="UP000243975">
    <property type="component" value="Unassembled WGS sequence"/>
</dbReference>
<evidence type="ECO:0000256" key="1">
    <source>
        <dbReference type="SAM" id="MobiDB-lite"/>
    </source>
</evidence>
<dbReference type="Gramene" id="KVH94446">
    <property type="protein sequence ID" value="KVH94446"/>
    <property type="gene ID" value="Ccrd_003475"/>
</dbReference>
<dbReference type="AlphaFoldDB" id="A0A103XPB8"/>
<dbReference type="OMA" id="VIMENNM"/>
<reference evidence="2 3" key="1">
    <citation type="journal article" date="2016" name="Sci. Rep.">
        <title>The genome sequence of the outbreeding globe artichoke constructed de novo incorporating a phase-aware low-pass sequencing strategy of F1 progeny.</title>
        <authorList>
            <person name="Scaglione D."/>
            <person name="Reyes-Chin-Wo S."/>
            <person name="Acquadro A."/>
            <person name="Froenicke L."/>
            <person name="Portis E."/>
            <person name="Beitel C."/>
            <person name="Tirone M."/>
            <person name="Mauro R."/>
            <person name="Lo Monaco A."/>
            <person name="Mauromicale G."/>
            <person name="Faccioli P."/>
            <person name="Cattivelli L."/>
            <person name="Rieseberg L."/>
            <person name="Michelmore R."/>
            <person name="Lanteri S."/>
        </authorList>
    </citation>
    <scope>NUCLEOTIDE SEQUENCE [LARGE SCALE GENOMIC DNA]</scope>
    <source>
        <strain evidence="2">2C</strain>
    </source>
</reference>
<name>A0A103XPB8_CYNCS</name>
<sequence>IFPILRSKEIDKNPSRCHLPADAKRSGVRRREEQISKSDDWRPFFSRRGYVAEHRISVVVDVRKMKILIRVYQDDDLNEDSPEDHVSLGVPAAKKGEVQILSQLDMLKGADVDEVMHQRDQTSLLQKRQADIGVEDDVEFPFFANKCEFTYTPQNASACNSDEEILSDNEVRGNCMQSSKGFTSEADNYQKIGPSSFGVIRKDGVCTWLAADAIGNVNNNVDSTSYRPVSARAKRLCKEMDELKNKSAEKPVSHTHTTTSMAELLIRIQDEHDLPEGSTMKYSKTKGTSEQLSVKRSILSMHHGDIDDDPDCLGSDSSDEDKPAMPDSRQKTIADQFQEALGAAATNEEGNINAVPRQTSFGLFGKLQRIIQSEKERDSYFLNQLQKEDEASCLDVKILSKSLEGKLTVCSCSSIENGKVHIDRL</sequence>
<keyword evidence="3" id="KW-1185">Reference proteome</keyword>
<dbReference type="PANTHER" id="PTHR35686:SF1">
    <property type="entry name" value="KINETOCHORE PROTEIN"/>
    <property type="match status" value="1"/>
</dbReference>
<organism evidence="2 3">
    <name type="scientific">Cynara cardunculus var. scolymus</name>
    <name type="common">Globe artichoke</name>
    <name type="synonym">Cynara scolymus</name>
    <dbReference type="NCBI Taxonomy" id="59895"/>
    <lineage>
        <taxon>Eukaryota</taxon>
        <taxon>Viridiplantae</taxon>
        <taxon>Streptophyta</taxon>
        <taxon>Embryophyta</taxon>
        <taxon>Tracheophyta</taxon>
        <taxon>Spermatophyta</taxon>
        <taxon>Magnoliopsida</taxon>
        <taxon>eudicotyledons</taxon>
        <taxon>Gunneridae</taxon>
        <taxon>Pentapetalae</taxon>
        <taxon>asterids</taxon>
        <taxon>campanulids</taxon>
        <taxon>Asterales</taxon>
        <taxon>Asteraceae</taxon>
        <taxon>Carduoideae</taxon>
        <taxon>Cardueae</taxon>
        <taxon>Carduinae</taxon>
        <taxon>Cynara</taxon>
    </lineage>
</organism>
<feature type="region of interest" description="Disordered" evidence="1">
    <location>
        <begin position="303"/>
        <end position="329"/>
    </location>
</feature>
<dbReference type="PANTHER" id="PTHR35686">
    <property type="entry name" value="KINETOCHORE PROTEIN"/>
    <property type="match status" value="1"/>
</dbReference>
<feature type="non-terminal residue" evidence="2">
    <location>
        <position position="1"/>
    </location>
</feature>
<evidence type="ECO:0000313" key="3">
    <source>
        <dbReference type="Proteomes" id="UP000243975"/>
    </source>
</evidence>
<proteinExistence type="predicted"/>
<gene>
    <name evidence="2" type="ORF">Ccrd_003475</name>
</gene>
<dbReference type="EMBL" id="LEKV01004553">
    <property type="protein sequence ID" value="KVH94446.1"/>
    <property type="molecule type" value="Genomic_DNA"/>
</dbReference>
<accession>A0A103XPB8</accession>
<feature type="compositionally biased region" description="Basic and acidic residues" evidence="1">
    <location>
        <begin position="320"/>
        <end position="329"/>
    </location>
</feature>
<evidence type="ECO:0000313" key="2">
    <source>
        <dbReference type="EMBL" id="KVH94446.1"/>
    </source>
</evidence>
<protein>
    <submittedName>
        <fullName evidence="2">Uncharacterized protein</fullName>
    </submittedName>
</protein>
<comment type="caution">
    <text evidence="2">The sequence shown here is derived from an EMBL/GenBank/DDBJ whole genome shotgun (WGS) entry which is preliminary data.</text>
</comment>